<dbReference type="InterPro" id="IPR013325">
    <property type="entry name" value="RNA_pol_sigma_r2"/>
</dbReference>
<proteinExistence type="inferred from homology"/>
<gene>
    <name evidence="8" type="ORF">DEACI_2471</name>
    <name evidence="9" type="ORF">DEACI_3706</name>
</gene>
<dbReference type="GO" id="GO:0003677">
    <property type="term" value="F:DNA binding"/>
    <property type="evidence" value="ECO:0007669"/>
    <property type="project" value="UniProtKB-KW"/>
</dbReference>
<accession>A0A8S0WGD5</accession>
<dbReference type="InterPro" id="IPR014284">
    <property type="entry name" value="RNA_pol_sigma-70_dom"/>
</dbReference>
<keyword evidence="3" id="KW-0731">Sigma factor</keyword>
<dbReference type="InterPro" id="IPR036388">
    <property type="entry name" value="WH-like_DNA-bd_sf"/>
</dbReference>
<dbReference type="AlphaFoldDB" id="A0A8S0WGD5"/>
<reference evidence="8" key="2">
    <citation type="submission" date="2020-01" db="EMBL/GenBank/DDBJ databases">
        <authorList>
            <person name="Hornung B."/>
        </authorList>
    </citation>
    <scope>NUCLEOTIDE SEQUENCE</scope>
    <source>
        <strain evidence="8">PacBioINE</strain>
    </source>
</reference>
<dbReference type="Proteomes" id="UP000836597">
    <property type="component" value="Chromosome"/>
</dbReference>
<dbReference type="Proteomes" id="UP001071230">
    <property type="component" value="Unassembled WGS sequence"/>
</dbReference>
<evidence type="ECO:0000259" key="7">
    <source>
        <dbReference type="Pfam" id="PF08281"/>
    </source>
</evidence>
<dbReference type="Pfam" id="PF08281">
    <property type="entry name" value="Sigma70_r4_2"/>
    <property type="match status" value="1"/>
</dbReference>
<dbReference type="GO" id="GO:0006352">
    <property type="term" value="P:DNA-templated transcription initiation"/>
    <property type="evidence" value="ECO:0007669"/>
    <property type="project" value="InterPro"/>
</dbReference>
<keyword evidence="2" id="KW-0805">Transcription regulation</keyword>
<dbReference type="InterPro" id="IPR013249">
    <property type="entry name" value="RNA_pol_sigma70_r4_t2"/>
</dbReference>
<dbReference type="Gene3D" id="1.10.10.10">
    <property type="entry name" value="Winged helix-like DNA-binding domain superfamily/Winged helix DNA-binding domain"/>
    <property type="match status" value="1"/>
</dbReference>
<dbReference type="CDD" id="cd06171">
    <property type="entry name" value="Sigma70_r4"/>
    <property type="match status" value="1"/>
</dbReference>
<feature type="domain" description="RNA polymerase sigma factor 70 region 4 type 2" evidence="7">
    <location>
        <begin position="101"/>
        <end position="149"/>
    </location>
</feature>
<dbReference type="RefSeq" id="WP_240985278.1">
    <property type="nucleotide sequence ID" value="NZ_CDGJ01000115.1"/>
</dbReference>
<dbReference type="InterPro" id="IPR007627">
    <property type="entry name" value="RNA_pol_sigma70_r2"/>
</dbReference>
<dbReference type="NCBIfam" id="TIGR02937">
    <property type="entry name" value="sigma70-ECF"/>
    <property type="match status" value="1"/>
</dbReference>
<comment type="similarity">
    <text evidence="1">Belongs to the sigma-70 factor family. ECF subfamily.</text>
</comment>
<evidence type="ECO:0000256" key="5">
    <source>
        <dbReference type="ARBA" id="ARBA00023163"/>
    </source>
</evidence>
<evidence type="ECO:0000256" key="2">
    <source>
        <dbReference type="ARBA" id="ARBA00023015"/>
    </source>
</evidence>
<dbReference type="GO" id="GO:0016987">
    <property type="term" value="F:sigma factor activity"/>
    <property type="evidence" value="ECO:0007669"/>
    <property type="project" value="UniProtKB-KW"/>
</dbReference>
<dbReference type="SUPFAM" id="SSF88659">
    <property type="entry name" value="Sigma3 and sigma4 domains of RNA polymerase sigma factors"/>
    <property type="match status" value="1"/>
</dbReference>
<dbReference type="EMBL" id="CDGJ01000115">
    <property type="protein sequence ID" value="CEJ09222.1"/>
    <property type="molecule type" value="Genomic_DNA"/>
</dbReference>
<keyword evidence="4" id="KW-0238">DNA-binding</keyword>
<dbReference type="InterPro" id="IPR013324">
    <property type="entry name" value="RNA_pol_sigma_r3/r4-like"/>
</dbReference>
<dbReference type="KEGG" id="aacx:DEACI_2471"/>
<keyword evidence="10" id="KW-1185">Reference proteome</keyword>
<dbReference type="PANTHER" id="PTHR43133:SF8">
    <property type="entry name" value="RNA POLYMERASE SIGMA FACTOR HI_1459-RELATED"/>
    <property type="match status" value="1"/>
</dbReference>
<evidence type="ECO:0000313" key="8">
    <source>
        <dbReference type="EMBL" id="CAA7601802.1"/>
    </source>
</evidence>
<reference evidence="9" key="1">
    <citation type="submission" date="2014-11" db="EMBL/GenBank/DDBJ databases">
        <authorList>
            <person name="Hornung B.V."/>
        </authorList>
    </citation>
    <scope>NUCLEOTIDE SEQUENCE</scope>
    <source>
        <strain evidence="9">INE</strain>
    </source>
</reference>
<dbReference type="InterPro" id="IPR039425">
    <property type="entry name" value="RNA_pol_sigma-70-like"/>
</dbReference>
<dbReference type="PANTHER" id="PTHR43133">
    <property type="entry name" value="RNA POLYMERASE ECF-TYPE SIGMA FACTO"/>
    <property type="match status" value="1"/>
</dbReference>
<sequence length="166" mass="18763">MESQLSFDDIYEQLFSPVYRFVKVRIPGRDIEDVVAEIMAKIWRALPTFRGPNLKPWALRIAYHHVADYYRRSQRIPALVPLEDNLRGSDPCEETAALLHIGQVLAGLPPKHTAVIQLRLVEGLSADDVAGILGITHEAVDSMLYRAKKGFRKIYHDLETAGGEQK</sequence>
<dbReference type="EMBL" id="LR746496">
    <property type="protein sequence ID" value="CAA7601802.1"/>
    <property type="molecule type" value="Genomic_DNA"/>
</dbReference>
<dbReference type="Pfam" id="PF04542">
    <property type="entry name" value="Sigma70_r2"/>
    <property type="match status" value="1"/>
</dbReference>
<evidence type="ECO:0000256" key="4">
    <source>
        <dbReference type="ARBA" id="ARBA00023125"/>
    </source>
</evidence>
<feature type="domain" description="RNA polymerase sigma-70 region 2" evidence="6">
    <location>
        <begin position="11"/>
        <end position="75"/>
    </location>
</feature>
<evidence type="ECO:0000256" key="1">
    <source>
        <dbReference type="ARBA" id="ARBA00010641"/>
    </source>
</evidence>
<name>A0A8S0WGD5_9FIRM</name>
<dbReference type="SUPFAM" id="SSF88946">
    <property type="entry name" value="Sigma2 domain of RNA polymerase sigma factors"/>
    <property type="match status" value="1"/>
</dbReference>
<evidence type="ECO:0000256" key="3">
    <source>
        <dbReference type="ARBA" id="ARBA00023082"/>
    </source>
</evidence>
<evidence type="ECO:0000313" key="9">
    <source>
        <dbReference type="EMBL" id="CEJ09222.1"/>
    </source>
</evidence>
<organism evidence="8">
    <name type="scientific">Acididesulfobacillus acetoxydans</name>
    <dbReference type="NCBI Taxonomy" id="1561005"/>
    <lineage>
        <taxon>Bacteria</taxon>
        <taxon>Bacillati</taxon>
        <taxon>Bacillota</taxon>
        <taxon>Clostridia</taxon>
        <taxon>Eubacteriales</taxon>
        <taxon>Peptococcaceae</taxon>
        <taxon>Acididesulfobacillus</taxon>
    </lineage>
</organism>
<evidence type="ECO:0000313" key="10">
    <source>
        <dbReference type="Proteomes" id="UP001071230"/>
    </source>
</evidence>
<evidence type="ECO:0000259" key="6">
    <source>
        <dbReference type="Pfam" id="PF04542"/>
    </source>
</evidence>
<dbReference type="Gene3D" id="1.10.1740.10">
    <property type="match status" value="1"/>
</dbReference>
<keyword evidence="5" id="KW-0804">Transcription</keyword>
<protein>
    <submittedName>
        <fullName evidence="8 9">RNA polymerase sigma factor, sigma-70</fullName>
    </submittedName>
</protein>